<dbReference type="RefSeq" id="WP_204702055.1">
    <property type="nucleotide sequence ID" value="NZ_JAFBDQ010000011.1"/>
</dbReference>
<keyword evidence="1" id="KW-0472">Membrane</keyword>
<keyword evidence="1" id="KW-1133">Transmembrane helix</keyword>
<feature type="transmembrane region" description="Helical" evidence="1">
    <location>
        <begin position="320"/>
        <end position="336"/>
    </location>
</feature>
<dbReference type="AlphaFoldDB" id="A0A938XT73"/>
<feature type="transmembrane region" description="Helical" evidence="1">
    <location>
        <begin position="472"/>
        <end position="491"/>
    </location>
</feature>
<dbReference type="InterPro" id="IPR043748">
    <property type="entry name" value="DUF5693"/>
</dbReference>
<feature type="transmembrane region" description="Helical" evidence="1">
    <location>
        <begin position="367"/>
        <end position="386"/>
    </location>
</feature>
<evidence type="ECO:0000256" key="1">
    <source>
        <dbReference type="SAM" id="Phobius"/>
    </source>
</evidence>
<proteinExistence type="predicted"/>
<dbReference type="Proteomes" id="UP000774000">
    <property type="component" value="Unassembled WGS sequence"/>
</dbReference>
<dbReference type="EMBL" id="JAFBDQ010000011">
    <property type="protein sequence ID" value="MBM7557296.1"/>
    <property type="molecule type" value="Genomic_DNA"/>
</dbReference>
<sequence length="604" mass="68189">MLKIKSLILVLILIVNSVILIDKDKIESSNRQVELTADYELFNEFEQLNLLTKFSEQGLSSLAVGEESLRELARENKISIESAWGFKGASAAQDEINSNQIYISGPPAILGQVVKRWRKLNDLEYDKEKNRLIIPQSRSELLTKPVYFASRALSLSQRTNLNLIPRFKADSSYQELSSVAASLKDLTTIIFSGQEVVGYADNLIQTAKKLEELDLKLGLIEPFLAPQRGAKELAAQMSYQALRVHSIKQRELEQLGVQAAVNRYFKAVQQRNVRLLYLKPFANEVQTSQFITSLQEKLSEANYDLAVAQPFEKAKDYQQLKVGLILLLLLLTCLYLKEFNTKLAVISLVSGLSLILIFYLLAWSALIVLVSLLIAVIVPWLEYIYLLSTIRERSLKEVYLTFLAITLISITAGLVITALLFDNSYLLQIKEFRGVKVAFALPLLLGAGYYLGQESKTKDIKEEIEIFLAEPVSWRQLLLLSSALVLGVFYLGRTGNQFFIGVSSIEVLIRKYLAEFFVVRPRFKSFLIGHPLLLLGLFRGPKKYYQWLLLGGLIGQINIINTLVHLHMPLKISLLRVVIGVAMQLAIIPVYRLNILTSKGVEQD</sequence>
<keyword evidence="1" id="KW-0812">Transmembrane</keyword>
<accession>A0A938XT73</accession>
<evidence type="ECO:0000313" key="3">
    <source>
        <dbReference type="Proteomes" id="UP000774000"/>
    </source>
</evidence>
<feature type="transmembrane region" description="Helical" evidence="1">
    <location>
        <begin position="398"/>
        <end position="421"/>
    </location>
</feature>
<feature type="transmembrane region" description="Helical" evidence="1">
    <location>
        <begin position="343"/>
        <end position="361"/>
    </location>
</feature>
<organism evidence="2 3">
    <name type="scientific">Halanaerobacter jeridensis</name>
    <dbReference type="NCBI Taxonomy" id="706427"/>
    <lineage>
        <taxon>Bacteria</taxon>
        <taxon>Bacillati</taxon>
        <taxon>Bacillota</taxon>
        <taxon>Clostridia</taxon>
        <taxon>Halanaerobiales</taxon>
        <taxon>Halobacteroidaceae</taxon>
        <taxon>Halanaerobacter</taxon>
    </lineage>
</organism>
<dbReference type="Pfam" id="PF18949">
    <property type="entry name" value="DUF5693"/>
    <property type="match status" value="1"/>
</dbReference>
<reference evidence="2" key="1">
    <citation type="submission" date="2021-01" db="EMBL/GenBank/DDBJ databases">
        <title>Genomic Encyclopedia of Type Strains, Phase IV (KMG-IV): sequencing the most valuable type-strain genomes for metagenomic binning, comparative biology and taxonomic classification.</title>
        <authorList>
            <person name="Goeker M."/>
        </authorList>
    </citation>
    <scope>NUCLEOTIDE SEQUENCE</scope>
    <source>
        <strain evidence="2">DSM 23230</strain>
    </source>
</reference>
<feature type="transmembrane region" description="Helical" evidence="1">
    <location>
        <begin position="547"/>
        <end position="566"/>
    </location>
</feature>
<gene>
    <name evidence="2" type="ORF">JOC47_002162</name>
</gene>
<comment type="caution">
    <text evidence="2">The sequence shown here is derived from an EMBL/GenBank/DDBJ whole genome shotgun (WGS) entry which is preliminary data.</text>
</comment>
<evidence type="ECO:0000313" key="2">
    <source>
        <dbReference type="EMBL" id="MBM7557296.1"/>
    </source>
</evidence>
<feature type="transmembrane region" description="Helical" evidence="1">
    <location>
        <begin position="573"/>
        <end position="591"/>
    </location>
</feature>
<name>A0A938XT73_9FIRM</name>
<protein>
    <submittedName>
        <fullName evidence="2">Uncharacterized protein</fullName>
    </submittedName>
</protein>
<feature type="transmembrane region" description="Helical" evidence="1">
    <location>
        <begin position="433"/>
        <end position="451"/>
    </location>
</feature>
<keyword evidence="3" id="KW-1185">Reference proteome</keyword>